<gene>
    <name evidence="2" type="ORF">HNO84_16465</name>
</gene>
<dbReference type="EMBL" id="JABFMT010000018">
    <property type="protein sequence ID" value="NUU03200.1"/>
    <property type="molecule type" value="Genomic_DNA"/>
</dbReference>
<evidence type="ECO:0000313" key="3">
    <source>
        <dbReference type="Proteomes" id="UP000536746"/>
    </source>
</evidence>
<name>A0ABX2LXH9_9BURK</name>
<organism evidence="2 3">
    <name type="scientific">Herbaspirillum robiniae</name>
    <dbReference type="NCBI Taxonomy" id="2014887"/>
    <lineage>
        <taxon>Bacteria</taxon>
        <taxon>Pseudomonadati</taxon>
        <taxon>Pseudomonadota</taxon>
        <taxon>Betaproteobacteria</taxon>
        <taxon>Burkholderiales</taxon>
        <taxon>Oxalobacteraceae</taxon>
        <taxon>Herbaspirillum</taxon>
    </lineage>
</organism>
<feature type="transmembrane region" description="Helical" evidence="1">
    <location>
        <begin position="355"/>
        <end position="374"/>
    </location>
</feature>
<feature type="transmembrane region" description="Helical" evidence="1">
    <location>
        <begin position="35"/>
        <end position="53"/>
    </location>
</feature>
<feature type="transmembrane region" description="Helical" evidence="1">
    <location>
        <begin position="286"/>
        <end position="309"/>
    </location>
</feature>
<dbReference type="RefSeq" id="WP_079216972.1">
    <property type="nucleotide sequence ID" value="NZ_CP018845.1"/>
</dbReference>
<evidence type="ECO:0008006" key="4">
    <source>
        <dbReference type="Google" id="ProtNLM"/>
    </source>
</evidence>
<sequence>MTRFVFWMLLASAMGFIKLLALAYAMPAHDYGQYLAHFGIATLSGSLMSAGLVEKTIKAYPRQWVTGRRRAMLTDAVRIGRMLALRFLIAGAAGMVASFSGLAAITPHEVIWTAGLGLCTAWLALLASLYRAVGSQTALQNFSWWRSAATLAMALPAGWLLGWQGAIGGDIVANLFGIGIAIWQLPGLYKDDLTAPAALPEDSSGTHVDKGHHQLYLANLAVSAVTMVDKAWVSAAIGAALAGAYGVVMLIPQIAQLLVNVVVQHIGPLVIKFAHLKQRDTGKVSAVGLQAALLAAFSLLLTVGALVAKHLPYLDHLFAKFAISNLALVLAGLIAAGQIYSVIEFHLIARDRERDVLIASAVSGAVFLGLFAAAAATHAAIEWFIAAAGAARWSQVWLLRRAYLYRA</sequence>
<feature type="transmembrane region" description="Helical" evidence="1">
    <location>
        <begin position="83"/>
        <end position="105"/>
    </location>
</feature>
<keyword evidence="3" id="KW-1185">Reference proteome</keyword>
<comment type="caution">
    <text evidence="2">The sequence shown here is derived from an EMBL/GenBank/DDBJ whole genome shotgun (WGS) entry which is preliminary data.</text>
</comment>
<proteinExistence type="predicted"/>
<evidence type="ECO:0000256" key="1">
    <source>
        <dbReference type="SAM" id="Phobius"/>
    </source>
</evidence>
<reference evidence="2 3" key="1">
    <citation type="journal article" date="2020" name="Front. Plant Sci.">
        <title>Isolation of Rhizosphere Bacteria That Improve Quality and Water Stress Tolerance in Greenhouse Ornamentals.</title>
        <authorList>
            <person name="Nordstedt N.P."/>
            <person name="Jones M.L."/>
        </authorList>
    </citation>
    <scope>NUCLEOTIDE SEQUENCE [LARGE SCALE GENOMIC DNA]</scope>
    <source>
        <strain evidence="2 3">C6C2</strain>
    </source>
</reference>
<accession>A0ABX2LXH9</accession>
<feature type="transmembrane region" description="Helical" evidence="1">
    <location>
        <begin position="111"/>
        <end position="130"/>
    </location>
</feature>
<evidence type="ECO:0000313" key="2">
    <source>
        <dbReference type="EMBL" id="NUU03200.1"/>
    </source>
</evidence>
<dbReference type="Proteomes" id="UP000536746">
    <property type="component" value="Unassembled WGS sequence"/>
</dbReference>
<feature type="transmembrane region" description="Helical" evidence="1">
    <location>
        <begin position="142"/>
        <end position="161"/>
    </location>
</feature>
<protein>
    <recommendedName>
        <fullName evidence="4">Polysaccharide biosynthesis protein</fullName>
    </recommendedName>
</protein>
<keyword evidence="1" id="KW-0472">Membrane</keyword>
<keyword evidence="1" id="KW-1133">Transmembrane helix</keyword>
<feature type="transmembrane region" description="Helical" evidence="1">
    <location>
        <begin position="321"/>
        <end position="343"/>
    </location>
</feature>
<keyword evidence="1" id="KW-0812">Transmembrane</keyword>